<feature type="compositionally biased region" description="Basic and acidic residues" evidence="1">
    <location>
        <begin position="42"/>
        <end position="52"/>
    </location>
</feature>
<protein>
    <submittedName>
        <fullName evidence="3">Uncharacterized protein LOC106811824</fullName>
    </submittedName>
</protein>
<organism evidence="2 3">
    <name type="scientific">Priapulus caudatus</name>
    <name type="common">Priapulid worm</name>
    <dbReference type="NCBI Taxonomy" id="37621"/>
    <lineage>
        <taxon>Eukaryota</taxon>
        <taxon>Metazoa</taxon>
        <taxon>Ecdysozoa</taxon>
        <taxon>Scalidophora</taxon>
        <taxon>Priapulida</taxon>
        <taxon>Priapulimorpha</taxon>
        <taxon>Priapulimorphida</taxon>
        <taxon>Priapulidae</taxon>
        <taxon>Priapulus</taxon>
    </lineage>
</organism>
<proteinExistence type="predicted"/>
<gene>
    <name evidence="3" type="primary">LOC106811824</name>
</gene>
<accession>A0ABM1EFR0</accession>
<evidence type="ECO:0000313" key="3">
    <source>
        <dbReference type="RefSeq" id="XP_014671031.1"/>
    </source>
</evidence>
<evidence type="ECO:0000256" key="1">
    <source>
        <dbReference type="SAM" id="MobiDB-lite"/>
    </source>
</evidence>
<keyword evidence="2" id="KW-1185">Reference proteome</keyword>
<evidence type="ECO:0000313" key="2">
    <source>
        <dbReference type="Proteomes" id="UP000695022"/>
    </source>
</evidence>
<dbReference type="GeneID" id="106811824"/>
<feature type="region of interest" description="Disordered" evidence="1">
    <location>
        <begin position="256"/>
        <end position="305"/>
    </location>
</feature>
<feature type="region of interest" description="Disordered" evidence="1">
    <location>
        <begin position="31"/>
        <end position="53"/>
    </location>
</feature>
<dbReference type="Proteomes" id="UP000695022">
    <property type="component" value="Unplaced"/>
</dbReference>
<dbReference type="RefSeq" id="XP_014671031.1">
    <property type="nucleotide sequence ID" value="XM_014815545.1"/>
</dbReference>
<name>A0ABM1EFR0_PRICU</name>
<reference evidence="3" key="1">
    <citation type="submission" date="2025-08" db="UniProtKB">
        <authorList>
            <consortium name="RefSeq"/>
        </authorList>
    </citation>
    <scope>IDENTIFICATION</scope>
</reference>
<sequence>MEGVSICSPLCQHPSCWLALRRSLVKGTGQAQGEANRCSHPVTRDSNADKTTGDGSLPVVKVWDLLETYARSSVGLPEDFNSPWSYQPSPVDKKKRYEKWKQKKVKKQDREQTIKSNLTSTSTASFQVLAPELPDASSRKQFYTWVPPSSTRKPLHIPAKKPKEVHVRDLTGELMPSDMASKHVCRVHRKSNRSQEGNYEAHGYWSRVLNKIYGLDDMLNMPEQLLLRILKSAAHSQGRVFGRGCGFAPPAFEGCDDGENEDVPEGAGSSRPRRPPLTCCWRQRAVHDQAQGTRRKTFPEPLEEM</sequence>